<dbReference type="PANTHER" id="PTHR35004:SF8">
    <property type="entry name" value="TRANSPOSASE RV3428C-RELATED"/>
    <property type="match status" value="1"/>
</dbReference>
<evidence type="ECO:0000259" key="1">
    <source>
        <dbReference type="PROSITE" id="PS50994"/>
    </source>
</evidence>
<gene>
    <name evidence="2" type="ORF">SAMN05660413_02328</name>
</gene>
<dbReference type="PROSITE" id="PS50994">
    <property type="entry name" value="INTEGRASE"/>
    <property type="match status" value="1"/>
</dbReference>
<dbReference type="GO" id="GO:0015074">
    <property type="term" value="P:DNA integration"/>
    <property type="evidence" value="ECO:0007669"/>
    <property type="project" value="InterPro"/>
</dbReference>
<evidence type="ECO:0000313" key="2">
    <source>
        <dbReference type="EMBL" id="SFN72626.1"/>
    </source>
</evidence>
<dbReference type="STRING" id="287099.SAMN05660413_02328"/>
<feature type="domain" description="Integrase catalytic" evidence="1">
    <location>
        <begin position="137"/>
        <end position="319"/>
    </location>
</feature>
<dbReference type="NCBIfam" id="NF033546">
    <property type="entry name" value="transpos_IS21"/>
    <property type="match status" value="1"/>
</dbReference>
<keyword evidence="3" id="KW-1185">Reference proteome</keyword>
<dbReference type="PANTHER" id="PTHR35004">
    <property type="entry name" value="TRANSPOSASE RV3428C-RELATED"/>
    <property type="match status" value="1"/>
</dbReference>
<dbReference type="InterPro" id="IPR054353">
    <property type="entry name" value="IstA-like_C"/>
</dbReference>
<evidence type="ECO:0000313" key="3">
    <source>
        <dbReference type="Proteomes" id="UP000199153"/>
    </source>
</evidence>
<reference evidence="2 3" key="1">
    <citation type="submission" date="2016-10" db="EMBL/GenBank/DDBJ databases">
        <authorList>
            <person name="de Groot N.N."/>
        </authorList>
    </citation>
    <scope>NUCLEOTIDE SEQUENCE [LARGE SCALE GENOMIC DNA]</scope>
    <source>
        <strain evidence="2 3">DSM 17794</strain>
    </source>
</reference>
<protein>
    <submittedName>
        <fullName evidence="2">Transposase</fullName>
    </submittedName>
</protein>
<organism evidence="2 3">
    <name type="scientific">Salegentibacter flavus</name>
    <dbReference type="NCBI Taxonomy" id="287099"/>
    <lineage>
        <taxon>Bacteria</taxon>
        <taxon>Pseudomonadati</taxon>
        <taxon>Bacteroidota</taxon>
        <taxon>Flavobacteriia</taxon>
        <taxon>Flavobacteriales</taxon>
        <taxon>Flavobacteriaceae</taxon>
        <taxon>Salegentibacter</taxon>
    </lineage>
</organism>
<dbReference type="OrthoDB" id="3193769at2"/>
<dbReference type="RefSeq" id="WP_093409807.1">
    <property type="nucleotide sequence ID" value="NZ_FOVL01000014.1"/>
</dbReference>
<proteinExistence type="predicted"/>
<dbReference type="Pfam" id="PF22483">
    <property type="entry name" value="Mu-transpos_C_2"/>
    <property type="match status" value="1"/>
</dbReference>
<accession>A0A1I5BD76</accession>
<dbReference type="EMBL" id="FOVL01000014">
    <property type="protein sequence ID" value="SFN72626.1"/>
    <property type="molecule type" value="Genomic_DNA"/>
</dbReference>
<dbReference type="Proteomes" id="UP000199153">
    <property type="component" value="Unassembled WGS sequence"/>
</dbReference>
<sequence length="515" mass="60209">MANNPIGMREVRELLRLYFKQGLSGRKAAKVAGIGKTAASQYIAGFKSSGVSISAISGMNDSELINLINIRKKTQNPRYTALEKLFPDFERDLKKVGVTLHLLWEEYQQTHKDGYEYSQFCHHYYHWRKESKVSMHMEHKAGDKLFVDFTGKKLYITDPATGEREACEVFVSVLGCSQLSYIEAVHSQKKEDWIAVNQNALQFYGGAPAAIVPDCLRSAVSKSNKYEPKVNQTYQDFGEHYQTVILPARALHPKDKSLAENFVRLAYQRIYAPLRNEVFYSLEELNQALWEKLELHNKKNFQHKSYSRQSLFDQVEKQELKPLPTTFYELKHFCQLKVQYNHHIYLKADKHYYSIPFKYTGKKVKVIYTLSNVEAYFNNERIALHQRNRKPYGYTTKNEHRPAHHRFQAEWTSERFISWGRSIGPEVEQLIARILDSRPHPEQAYRSCMGLLNLAKKHPKPAYRKACEKALEMNCLQYKFIKNMLNNKTFNVEEEPLELFELPTHNNIRGKENFN</sequence>
<dbReference type="AlphaFoldDB" id="A0A1I5BD76"/>
<name>A0A1I5BD76_9FLAO</name>
<dbReference type="InterPro" id="IPR001584">
    <property type="entry name" value="Integrase_cat-core"/>
</dbReference>